<proteinExistence type="predicted"/>
<evidence type="ECO:0000256" key="1">
    <source>
        <dbReference type="ARBA" id="ARBA00022679"/>
    </source>
</evidence>
<dbReference type="InterPro" id="IPR050065">
    <property type="entry name" value="GlmU-like"/>
</dbReference>
<evidence type="ECO:0000313" key="6">
    <source>
        <dbReference type="Proteomes" id="UP000564704"/>
    </source>
</evidence>
<dbReference type="EMBL" id="SZWE01000001">
    <property type="protein sequence ID" value="MRU15501.1"/>
    <property type="molecule type" value="Genomic_DNA"/>
</dbReference>
<dbReference type="AlphaFoldDB" id="A0A844CJJ3"/>
<evidence type="ECO:0000256" key="3">
    <source>
        <dbReference type="ARBA" id="ARBA00022842"/>
    </source>
</evidence>
<evidence type="ECO:0000256" key="2">
    <source>
        <dbReference type="ARBA" id="ARBA00022695"/>
    </source>
</evidence>
<dbReference type="RefSeq" id="WP_154150852.1">
    <property type="nucleotide sequence ID" value="NZ_SZWE01000001.1"/>
</dbReference>
<feature type="domain" description="MobA-like NTP transferase" evidence="4">
    <location>
        <begin position="10"/>
        <end position="133"/>
    </location>
</feature>
<dbReference type="InterPro" id="IPR029044">
    <property type="entry name" value="Nucleotide-diphossugar_trans"/>
</dbReference>
<dbReference type="Proteomes" id="UP000564704">
    <property type="component" value="Unassembled WGS sequence"/>
</dbReference>
<keyword evidence="6" id="KW-1185">Reference proteome</keyword>
<reference evidence="5 6" key="1">
    <citation type="submission" date="2019-05" db="EMBL/GenBank/DDBJ databases">
        <title>Roseovarius bejariae sp. nov., a moderately halophylic bacterium isolated from a saline soil in Rambla Salada (Murcia).</title>
        <authorList>
            <person name="Castro D.J."/>
            <person name="Gomez-Altuve A."/>
            <person name="Reina J.C."/>
            <person name="Rodriguez M."/>
            <person name="Sampedro I."/>
            <person name="Llamas I."/>
            <person name="Martinez-Checa F."/>
        </authorList>
    </citation>
    <scope>NUCLEOTIDE SEQUENCE [LARGE SCALE GENOMIC DNA]</scope>
    <source>
        <strain evidence="5 6">A21</strain>
    </source>
</reference>
<comment type="caution">
    <text evidence="5">The sequence shown here is derived from an EMBL/GenBank/DDBJ whole genome shotgun (WGS) entry which is preliminary data.</text>
</comment>
<gene>
    <name evidence="5" type="ORF">FDP25_08680</name>
</gene>
<dbReference type="Pfam" id="PF12804">
    <property type="entry name" value="NTP_transf_3"/>
    <property type="match status" value="1"/>
</dbReference>
<keyword evidence="1 5" id="KW-0808">Transferase</keyword>
<name>A0A844CJJ3_9RHOB</name>
<evidence type="ECO:0000313" key="5">
    <source>
        <dbReference type="EMBL" id="MRU15501.1"/>
    </source>
</evidence>
<dbReference type="OrthoDB" id="9788272at2"/>
<dbReference type="InterPro" id="IPR025877">
    <property type="entry name" value="MobA-like_NTP_Trfase"/>
</dbReference>
<evidence type="ECO:0000259" key="4">
    <source>
        <dbReference type="Pfam" id="PF12804"/>
    </source>
</evidence>
<sequence>MRDTPNALMLFAAGFGTRMGALTAERPKPMVEVAGKPLIDHALEQVRAHGVPTVVANLHYKPQPLIDHLHGSDVRFSHETPDILDTGGGLRAALPLLGNGPVFTMNTDAVWQGPNPLDELATAWNPARMDALLLCLPRENAVGHKGAGDFVIDAEGRATRGPGHVYSGLQILKTDLLQDIEEDIFSLNLLWNRMLEAGRLYAAPYPGKWCDVGHPEGIALAEEMLGYPHV</sequence>
<keyword evidence="2" id="KW-0548">Nucleotidyltransferase</keyword>
<dbReference type="Gene3D" id="3.90.550.10">
    <property type="entry name" value="Spore Coat Polysaccharide Biosynthesis Protein SpsA, Chain A"/>
    <property type="match status" value="1"/>
</dbReference>
<dbReference type="PANTHER" id="PTHR43584">
    <property type="entry name" value="NUCLEOTIDYL TRANSFERASE"/>
    <property type="match status" value="1"/>
</dbReference>
<dbReference type="PANTHER" id="PTHR43584:SF8">
    <property type="entry name" value="N-ACETYLMURAMATE ALPHA-1-PHOSPHATE URIDYLYLTRANSFERASE"/>
    <property type="match status" value="1"/>
</dbReference>
<protein>
    <submittedName>
        <fullName evidence="5">Nucleotidyltransferase family protein</fullName>
    </submittedName>
</protein>
<organism evidence="5 6">
    <name type="scientific">Roseovarius bejariae</name>
    <dbReference type="NCBI Taxonomy" id="2576383"/>
    <lineage>
        <taxon>Bacteria</taxon>
        <taxon>Pseudomonadati</taxon>
        <taxon>Pseudomonadota</taxon>
        <taxon>Alphaproteobacteria</taxon>
        <taxon>Rhodobacterales</taxon>
        <taxon>Roseobacteraceae</taxon>
        <taxon>Roseovarius</taxon>
    </lineage>
</organism>
<dbReference type="CDD" id="cd06422">
    <property type="entry name" value="NTP_transferase_like_1"/>
    <property type="match status" value="1"/>
</dbReference>
<keyword evidence="3" id="KW-0460">Magnesium</keyword>
<accession>A0A844CJJ3</accession>
<dbReference type="SUPFAM" id="SSF53448">
    <property type="entry name" value="Nucleotide-diphospho-sugar transferases"/>
    <property type="match status" value="1"/>
</dbReference>
<dbReference type="GO" id="GO:0016779">
    <property type="term" value="F:nucleotidyltransferase activity"/>
    <property type="evidence" value="ECO:0007669"/>
    <property type="project" value="UniProtKB-KW"/>
</dbReference>